<keyword evidence="4 10" id="KW-0378">Hydrolase</keyword>
<protein>
    <recommendedName>
        <fullName evidence="10">Imidazole glycerol phosphate synthase subunit HisH</fullName>
        <ecNumber evidence="10">4.3.2.10</ecNumber>
    </recommendedName>
    <alternativeName>
        <fullName evidence="10">IGP synthase glutaminase subunit</fullName>
        <ecNumber evidence="10">3.5.1.2</ecNumber>
    </alternativeName>
    <alternativeName>
        <fullName evidence="10">IGP synthase subunit HisH</fullName>
    </alternativeName>
    <alternativeName>
        <fullName evidence="10">ImGP synthase subunit HisH</fullName>
        <shortName evidence="10">IGPS subunit HisH</shortName>
    </alternativeName>
</protein>
<dbReference type="PROSITE" id="PS51274">
    <property type="entry name" value="GATASE_COBBQ"/>
    <property type="match status" value="1"/>
</dbReference>
<dbReference type="InterPro" id="IPR029062">
    <property type="entry name" value="Class_I_gatase-like"/>
</dbReference>
<keyword evidence="10" id="KW-0963">Cytoplasm</keyword>
<dbReference type="HAMAP" id="MF_00278">
    <property type="entry name" value="HisH"/>
    <property type="match status" value="1"/>
</dbReference>
<dbReference type="PROSITE" id="PS51273">
    <property type="entry name" value="GATASE_TYPE_1"/>
    <property type="match status" value="1"/>
</dbReference>
<name>A0ABQ2D899_9DEIO</name>
<gene>
    <name evidence="10 12" type="primary">hisH</name>
    <name evidence="12" type="ORF">GCM10008938_39090</name>
</gene>
<evidence type="ECO:0000313" key="13">
    <source>
        <dbReference type="Proteomes" id="UP000632222"/>
    </source>
</evidence>
<reference evidence="13" key="1">
    <citation type="journal article" date="2019" name="Int. J. Syst. Evol. Microbiol.">
        <title>The Global Catalogue of Microorganisms (GCM) 10K type strain sequencing project: providing services to taxonomists for standard genome sequencing and annotation.</title>
        <authorList>
            <consortium name="The Broad Institute Genomics Platform"/>
            <consortium name="The Broad Institute Genome Sequencing Center for Infectious Disease"/>
            <person name="Wu L."/>
            <person name="Ma J."/>
        </authorList>
    </citation>
    <scope>NUCLEOTIDE SEQUENCE [LARGE SCALE GENOMIC DNA]</scope>
    <source>
        <strain evidence="13">JCM 14370</strain>
    </source>
</reference>
<dbReference type="RefSeq" id="WP_189005639.1">
    <property type="nucleotide sequence ID" value="NZ_BMOD01000020.1"/>
</dbReference>
<keyword evidence="3 10" id="KW-0028">Amino-acid biosynthesis</keyword>
<dbReference type="InterPro" id="IPR010139">
    <property type="entry name" value="Imidazole-glycPsynth_HisH"/>
</dbReference>
<evidence type="ECO:0000256" key="9">
    <source>
        <dbReference type="ARBA" id="ARBA00049534"/>
    </source>
</evidence>
<keyword evidence="6 10" id="KW-0368">Histidine biosynthesis</keyword>
<evidence type="ECO:0000256" key="8">
    <source>
        <dbReference type="ARBA" id="ARBA00047838"/>
    </source>
</evidence>
<accession>A0ABQ2D899</accession>
<organism evidence="12 13">
    <name type="scientific">Deinococcus roseus</name>
    <dbReference type="NCBI Taxonomy" id="392414"/>
    <lineage>
        <taxon>Bacteria</taxon>
        <taxon>Thermotogati</taxon>
        <taxon>Deinococcota</taxon>
        <taxon>Deinococci</taxon>
        <taxon>Deinococcales</taxon>
        <taxon>Deinococcaceae</taxon>
        <taxon>Deinococcus</taxon>
    </lineage>
</organism>
<evidence type="ECO:0000256" key="6">
    <source>
        <dbReference type="ARBA" id="ARBA00023102"/>
    </source>
</evidence>
<evidence type="ECO:0000256" key="7">
    <source>
        <dbReference type="ARBA" id="ARBA00023239"/>
    </source>
</evidence>
<dbReference type="EC" id="3.5.1.2" evidence="10"/>
<sequence length="209" mass="22483">MTSTLLVDYGSGNLRSAAKALERAGFEVKVSSTPKDVETAQSIVIPGQGHFGQVMTEFKESGFEGPIREALQSGLPILGICVGMQLLFEGSEESPVAGLGLLPGFLKKFPRGHAVPQMQWNTLNRVGDCPILEGLSADAMAYFVHSYYVPEESGVQNGALTDYGVPFWSVVSQGNLHGTQFHPEKSQAVGLHMLKNFRAFVEAQSAVLP</sequence>
<evidence type="ECO:0000256" key="10">
    <source>
        <dbReference type="HAMAP-Rule" id="MF_00278"/>
    </source>
</evidence>
<dbReference type="EC" id="4.3.2.10" evidence="10"/>
<evidence type="ECO:0000256" key="2">
    <source>
        <dbReference type="ARBA" id="ARBA00011152"/>
    </source>
</evidence>
<comment type="subcellular location">
    <subcellularLocation>
        <location evidence="10">Cytoplasm</location>
    </subcellularLocation>
</comment>
<comment type="catalytic activity">
    <reaction evidence="9 10">
        <text>L-glutamine + H2O = L-glutamate + NH4(+)</text>
        <dbReference type="Rhea" id="RHEA:15889"/>
        <dbReference type="ChEBI" id="CHEBI:15377"/>
        <dbReference type="ChEBI" id="CHEBI:28938"/>
        <dbReference type="ChEBI" id="CHEBI:29985"/>
        <dbReference type="ChEBI" id="CHEBI:58359"/>
        <dbReference type="EC" id="3.5.1.2"/>
    </reaction>
</comment>
<feature type="domain" description="Glutamine amidotransferase" evidence="11">
    <location>
        <begin position="5"/>
        <end position="197"/>
    </location>
</feature>
<dbReference type="SUPFAM" id="SSF52317">
    <property type="entry name" value="Class I glutamine amidotransferase-like"/>
    <property type="match status" value="1"/>
</dbReference>
<evidence type="ECO:0000259" key="11">
    <source>
        <dbReference type="Pfam" id="PF00117"/>
    </source>
</evidence>
<dbReference type="InterPro" id="IPR017926">
    <property type="entry name" value="GATASE"/>
</dbReference>
<keyword evidence="5 10" id="KW-0315">Glutamine amidotransferase</keyword>
<comment type="function">
    <text evidence="10">IGPS catalyzes the conversion of PRFAR and glutamine to IGP, AICAR and glutamate. The HisH subunit catalyzes the hydrolysis of glutamine to glutamate and ammonia as part of the synthesis of IGP and AICAR. The resulting ammonia molecule is channeled to the active site of HisF.</text>
</comment>
<proteinExistence type="inferred from homology"/>
<dbReference type="EMBL" id="BMOD01000020">
    <property type="protein sequence ID" value="GGJ49313.1"/>
    <property type="molecule type" value="Genomic_DNA"/>
</dbReference>
<dbReference type="Pfam" id="PF00117">
    <property type="entry name" value="GATase"/>
    <property type="match status" value="1"/>
</dbReference>
<comment type="catalytic activity">
    <reaction evidence="8 10">
        <text>5-[(5-phospho-1-deoxy-D-ribulos-1-ylimino)methylamino]-1-(5-phospho-beta-D-ribosyl)imidazole-4-carboxamide + L-glutamine = D-erythro-1-(imidazol-4-yl)glycerol 3-phosphate + 5-amino-1-(5-phospho-beta-D-ribosyl)imidazole-4-carboxamide + L-glutamate + H(+)</text>
        <dbReference type="Rhea" id="RHEA:24793"/>
        <dbReference type="ChEBI" id="CHEBI:15378"/>
        <dbReference type="ChEBI" id="CHEBI:29985"/>
        <dbReference type="ChEBI" id="CHEBI:58278"/>
        <dbReference type="ChEBI" id="CHEBI:58359"/>
        <dbReference type="ChEBI" id="CHEBI:58475"/>
        <dbReference type="ChEBI" id="CHEBI:58525"/>
        <dbReference type="EC" id="4.3.2.10"/>
    </reaction>
</comment>
<dbReference type="PANTHER" id="PTHR42701:SF1">
    <property type="entry name" value="IMIDAZOLE GLYCEROL PHOSPHATE SYNTHASE SUBUNIT HISH"/>
    <property type="match status" value="1"/>
</dbReference>
<evidence type="ECO:0000256" key="4">
    <source>
        <dbReference type="ARBA" id="ARBA00022801"/>
    </source>
</evidence>
<feature type="active site" evidence="10">
    <location>
        <position position="184"/>
    </location>
</feature>
<feature type="active site" description="Nucleophile" evidence="10">
    <location>
        <position position="81"/>
    </location>
</feature>
<dbReference type="PANTHER" id="PTHR42701">
    <property type="entry name" value="IMIDAZOLE GLYCEROL PHOSPHATE SYNTHASE SUBUNIT HISH"/>
    <property type="match status" value="1"/>
</dbReference>
<dbReference type="NCBIfam" id="TIGR01855">
    <property type="entry name" value="IMP_synth_hisH"/>
    <property type="match status" value="1"/>
</dbReference>
<evidence type="ECO:0000313" key="12">
    <source>
        <dbReference type="EMBL" id="GGJ49313.1"/>
    </source>
</evidence>
<evidence type="ECO:0000256" key="1">
    <source>
        <dbReference type="ARBA" id="ARBA00005091"/>
    </source>
</evidence>
<comment type="caution">
    <text evidence="12">The sequence shown here is derived from an EMBL/GenBank/DDBJ whole genome shotgun (WGS) entry which is preliminary data.</text>
</comment>
<evidence type="ECO:0000256" key="3">
    <source>
        <dbReference type="ARBA" id="ARBA00022605"/>
    </source>
</evidence>
<dbReference type="CDD" id="cd01748">
    <property type="entry name" value="GATase1_IGP_Synthase"/>
    <property type="match status" value="1"/>
</dbReference>
<keyword evidence="7 10" id="KW-0456">Lyase</keyword>
<feature type="active site" evidence="10">
    <location>
        <position position="182"/>
    </location>
</feature>
<evidence type="ECO:0000256" key="5">
    <source>
        <dbReference type="ARBA" id="ARBA00022962"/>
    </source>
</evidence>
<keyword evidence="13" id="KW-1185">Reference proteome</keyword>
<dbReference type="Gene3D" id="3.40.50.880">
    <property type="match status" value="1"/>
</dbReference>
<dbReference type="Proteomes" id="UP000632222">
    <property type="component" value="Unassembled WGS sequence"/>
</dbReference>
<dbReference type="PIRSF" id="PIRSF000495">
    <property type="entry name" value="Amidotransf_hisH"/>
    <property type="match status" value="1"/>
</dbReference>
<comment type="pathway">
    <text evidence="1 10">Amino-acid biosynthesis; L-histidine biosynthesis; L-histidine from 5-phospho-alpha-D-ribose 1-diphosphate: step 5/9.</text>
</comment>
<comment type="subunit">
    <text evidence="2 10">Heterodimer of HisH and HisF.</text>
</comment>